<dbReference type="Proteomes" id="UP001198461">
    <property type="component" value="Unassembled WGS sequence"/>
</dbReference>
<proteinExistence type="predicted"/>
<protein>
    <submittedName>
        <fullName evidence="1">Uncharacterized protein</fullName>
    </submittedName>
</protein>
<organism evidence="1 2">
    <name type="scientific">Bacteroides xylanisolvens</name>
    <dbReference type="NCBI Taxonomy" id="371601"/>
    <lineage>
        <taxon>Bacteria</taxon>
        <taxon>Pseudomonadati</taxon>
        <taxon>Bacteroidota</taxon>
        <taxon>Bacteroidia</taxon>
        <taxon>Bacteroidales</taxon>
        <taxon>Bacteroidaceae</taxon>
        <taxon>Bacteroides</taxon>
    </lineage>
</organism>
<accession>A0AAW4SV67</accession>
<sequence>MAIKKVSNEFMAKVLNDVAWKALSNTSNEILFHEECIEHFKNYWD</sequence>
<evidence type="ECO:0000313" key="2">
    <source>
        <dbReference type="Proteomes" id="UP001198461"/>
    </source>
</evidence>
<evidence type="ECO:0000313" key="1">
    <source>
        <dbReference type="EMBL" id="MCA4702387.1"/>
    </source>
</evidence>
<dbReference type="AlphaFoldDB" id="A0AAW4SV67"/>
<comment type="caution">
    <text evidence="1">The sequence shown here is derived from an EMBL/GenBank/DDBJ whole genome shotgun (WGS) entry which is preliminary data.</text>
</comment>
<reference evidence="1" key="1">
    <citation type="submission" date="2023-08" db="EMBL/GenBank/DDBJ databases">
        <title>Mucin Metabolism Genes Underlie the Key Renovations of Bacteroides xylanisolvens Genomes in Captive Great Apes.</title>
        <authorList>
            <person name="Nishida A.H."/>
        </authorList>
    </citation>
    <scope>NUCLEOTIDE SEQUENCE</scope>
    <source>
        <strain evidence="1">P13.H9</strain>
    </source>
</reference>
<name>A0AAW4SV67_9BACE</name>
<gene>
    <name evidence="1" type="ORF">LD004_01985</name>
</gene>
<dbReference type="EMBL" id="JAIWYE010000004">
    <property type="protein sequence ID" value="MCA4702387.1"/>
    <property type="molecule type" value="Genomic_DNA"/>
</dbReference>
<dbReference type="RefSeq" id="WP_162613603.1">
    <property type="nucleotide sequence ID" value="NZ_CP120351.1"/>
</dbReference>